<dbReference type="Proteomes" id="UP001172101">
    <property type="component" value="Unassembled WGS sequence"/>
</dbReference>
<comment type="caution">
    <text evidence="2">The sequence shown here is derived from an EMBL/GenBank/DDBJ whole genome shotgun (WGS) entry which is preliminary data.</text>
</comment>
<feature type="compositionally biased region" description="Polar residues" evidence="1">
    <location>
        <begin position="117"/>
        <end position="129"/>
    </location>
</feature>
<feature type="region of interest" description="Disordered" evidence="1">
    <location>
        <begin position="117"/>
        <end position="149"/>
    </location>
</feature>
<feature type="compositionally biased region" description="Basic and acidic residues" evidence="1">
    <location>
        <begin position="263"/>
        <end position="275"/>
    </location>
</feature>
<dbReference type="AlphaFoldDB" id="A0AA40DR54"/>
<gene>
    <name evidence="2" type="ORF">B0T26DRAFT_679513</name>
</gene>
<dbReference type="EMBL" id="JAUIRO010000006">
    <property type="protein sequence ID" value="KAK0710212.1"/>
    <property type="molecule type" value="Genomic_DNA"/>
</dbReference>
<evidence type="ECO:0000313" key="3">
    <source>
        <dbReference type="Proteomes" id="UP001172101"/>
    </source>
</evidence>
<dbReference type="GeneID" id="85323634"/>
<accession>A0AA40DR54</accession>
<sequence length="357" mass="37377">MALRRSVGANVDMGALVCDYRGSNTEHAAAFHVFVISRAAIASVKGFCLFFITIVVCSIVTVSDNLDAQASLRIPTAFALARTFDPTAGRQAPLSSSFVGSRGNHRQYSTSLTKYKENMNSQAQQQSSHRPNDLRQRGPGAGLGSASSSWRPTSILLRARTAAMTPAAGAATSSGLSDRMRAYLRSSDDAMVGHLAVHPRAVAAMYSRQRLAAVQLAVDGAWATTTAAAAAASCRPRKNPFLNSNNGNSISNSNSNSNSSNNSDDHAVAQNAQDKRPAAAAAAAVGFAFAGGWEEEEEDDDDDDCVMRDIGEVGAQFCYDADADADDDISDIAAAAAGCGRDAVVEGMRAALAALEM</sequence>
<dbReference type="RefSeq" id="XP_060293516.1">
    <property type="nucleotide sequence ID" value="XM_060440364.1"/>
</dbReference>
<organism evidence="2 3">
    <name type="scientific">Lasiosphaeria miniovina</name>
    <dbReference type="NCBI Taxonomy" id="1954250"/>
    <lineage>
        <taxon>Eukaryota</taxon>
        <taxon>Fungi</taxon>
        <taxon>Dikarya</taxon>
        <taxon>Ascomycota</taxon>
        <taxon>Pezizomycotina</taxon>
        <taxon>Sordariomycetes</taxon>
        <taxon>Sordariomycetidae</taxon>
        <taxon>Sordariales</taxon>
        <taxon>Lasiosphaeriaceae</taxon>
        <taxon>Lasiosphaeria</taxon>
    </lineage>
</organism>
<protein>
    <submittedName>
        <fullName evidence="2">Uncharacterized protein</fullName>
    </submittedName>
</protein>
<reference evidence="2" key="1">
    <citation type="submission" date="2023-06" db="EMBL/GenBank/DDBJ databases">
        <title>Genome-scale phylogeny and comparative genomics of the fungal order Sordariales.</title>
        <authorList>
            <consortium name="Lawrence Berkeley National Laboratory"/>
            <person name="Hensen N."/>
            <person name="Bonometti L."/>
            <person name="Westerberg I."/>
            <person name="Brannstrom I.O."/>
            <person name="Guillou S."/>
            <person name="Cros-Aarteil S."/>
            <person name="Calhoun S."/>
            <person name="Haridas S."/>
            <person name="Kuo A."/>
            <person name="Mondo S."/>
            <person name="Pangilinan J."/>
            <person name="Riley R."/>
            <person name="LaButti K."/>
            <person name="Andreopoulos B."/>
            <person name="Lipzen A."/>
            <person name="Chen C."/>
            <person name="Yanf M."/>
            <person name="Daum C."/>
            <person name="Ng V."/>
            <person name="Clum A."/>
            <person name="Steindorff A."/>
            <person name="Ohm R."/>
            <person name="Martin F."/>
            <person name="Silar P."/>
            <person name="Natvig D."/>
            <person name="Lalanne C."/>
            <person name="Gautier V."/>
            <person name="Ament-velasquez S.L."/>
            <person name="Kruys A."/>
            <person name="Hutchinson M.I."/>
            <person name="Powell A.J."/>
            <person name="Barry K."/>
            <person name="Miller A.N."/>
            <person name="Grigoriev I.V."/>
            <person name="Debuchy R."/>
            <person name="Gladieux P."/>
            <person name="Thoren M.H."/>
            <person name="Johannesson H."/>
        </authorList>
    </citation>
    <scope>NUCLEOTIDE SEQUENCE</scope>
    <source>
        <strain evidence="2">SMH2392-1A</strain>
    </source>
</reference>
<proteinExistence type="predicted"/>
<keyword evidence="3" id="KW-1185">Reference proteome</keyword>
<name>A0AA40DR54_9PEZI</name>
<evidence type="ECO:0000256" key="1">
    <source>
        <dbReference type="SAM" id="MobiDB-lite"/>
    </source>
</evidence>
<feature type="compositionally biased region" description="Low complexity" evidence="1">
    <location>
        <begin position="243"/>
        <end position="262"/>
    </location>
</feature>
<feature type="region of interest" description="Disordered" evidence="1">
    <location>
        <begin position="237"/>
        <end position="275"/>
    </location>
</feature>
<evidence type="ECO:0000313" key="2">
    <source>
        <dbReference type="EMBL" id="KAK0710212.1"/>
    </source>
</evidence>